<protein>
    <submittedName>
        <fullName evidence="6">Putative periplasmic serine endoprotease DegP-like</fullName>
        <ecNumber evidence="6">3.4.21.107</ecNumber>
    </submittedName>
</protein>
<dbReference type="InterPro" id="IPR001940">
    <property type="entry name" value="Peptidase_S1C"/>
</dbReference>
<dbReference type="Pfam" id="PF13180">
    <property type="entry name" value="PDZ_2"/>
    <property type="match status" value="1"/>
</dbReference>
<gene>
    <name evidence="6" type="primary">mucD_4</name>
    <name evidence="6" type="ORF">Pr1d_31670</name>
</gene>
<evidence type="ECO:0000256" key="4">
    <source>
        <dbReference type="SAM" id="SignalP"/>
    </source>
</evidence>
<dbReference type="Proteomes" id="UP000323917">
    <property type="component" value="Chromosome"/>
</dbReference>
<evidence type="ECO:0000256" key="3">
    <source>
        <dbReference type="ARBA" id="ARBA00022801"/>
    </source>
</evidence>
<evidence type="ECO:0000256" key="1">
    <source>
        <dbReference type="ARBA" id="ARBA00010541"/>
    </source>
</evidence>
<dbReference type="InterPro" id="IPR009003">
    <property type="entry name" value="Peptidase_S1_PA"/>
</dbReference>
<evidence type="ECO:0000259" key="5">
    <source>
        <dbReference type="SMART" id="SM00228"/>
    </source>
</evidence>
<sequence length="494" mass="53042" precursor="true">MRCLTNPKVCLSLASMLACALFTGDAPGQTSLGSQQFSQHPQILSDCFRQTVQSVLPAVVTIEVLRGPRNLPNWRSLSNHPEKSFATENASESLGSTFIPQDGSGTGLIIDHRGFILTCNHVVDSAETIFVRLSDGRKYESLKVFSDPVTDLAVIQIPKDDSLTVAQLGNSDNLEIGDWVVSIGNPYELGLSVSTGIISATDRLLPTAPRTPLLQTDAASNPGNSGGPIINLQGQVVGISEGGYGSHEGFQGIGLAIPINTAKQIAQRLIEDGKVTHAQLGFDTEPIESRVAEYLGLNHNEGLLVCAVKPHSAVARAGMQVGDVVTRMCDVPIRNSRDIVRAIEKATPQIPLSLEVFRDGSILKIKFIPELLDVNNHSAPQQNTPHQTSNGFVDTMYGLVVDELASVETEKLGYSDDLEGIVVTYVFPQGVAAKEGVSAGMIIMRVDKTTVTSLADYQRAINDKSSEIGILALLATPQQKHFVLLKSGDNEDLR</sequence>
<dbReference type="Pfam" id="PF13365">
    <property type="entry name" value="Trypsin_2"/>
    <property type="match status" value="1"/>
</dbReference>
<keyword evidence="4" id="KW-0732">Signal</keyword>
<dbReference type="PROSITE" id="PS51257">
    <property type="entry name" value="PROKAR_LIPOPROTEIN"/>
    <property type="match status" value="1"/>
</dbReference>
<evidence type="ECO:0000256" key="2">
    <source>
        <dbReference type="ARBA" id="ARBA00022670"/>
    </source>
</evidence>
<feature type="chain" id="PRO_5022688270" evidence="4">
    <location>
        <begin position="21"/>
        <end position="494"/>
    </location>
</feature>
<dbReference type="PANTHER" id="PTHR22939:SF129">
    <property type="entry name" value="SERINE PROTEASE HTRA2, MITOCHONDRIAL"/>
    <property type="match status" value="1"/>
</dbReference>
<dbReference type="PRINTS" id="PR00834">
    <property type="entry name" value="PROTEASES2C"/>
</dbReference>
<feature type="domain" description="PDZ" evidence="5">
    <location>
        <begin position="278"/>
        <end position="360"/>
    </location>
</feature>
<organism evidence="6 7">
    <name type="scientific">Bythopirellula goksoeyrii</name>
    <dbReference type="NCBI Taxonomy" id="1400387"/>
    <lineage>
        <taxon>Bacteria</taxon>
        <taxon>Pseudomonadati</taxon>
        <taxon>Planctomycetota</taxon>
        <taxon>Planctomycetia</taxon>
        <taxon>Pirellulales</taxon>
        <taxon>Lacipirellulaceae</taxon>
        <taxon>Bythopirellula</taxon>
    </lineage>
</organism>
<dbReference type="EC" id="3.4.21.107" evidence="6"/>
<dbReference type="KEGG" id="bgok:Pr1d_31670"/>
<dbReference type="InterPro" id="IPR036034">
    <property type="entry name" value="PDZ_sf"/>
</dbReference>
<feature type="domain" description="PDZ" evidence="5">
    <location>
        <begin position="395"/>
        <end position="479"/>
    </location>
</feature>
<dbReference type="Gene3D" id="2.40.10.120">
    <property type="match status" value="1"/>
</dbReference>
<dbReference type="SMART" id="SM00228">
    <property type="entry name" value="PDZ"/>
    <property type="match status" value="2"/>
</dbReference>
<keyword evidence="7" id="KW-1185">Reference proteome</keyword>
<reference evidence="6 7" key="1">
    <citation type="submission" date="2019-08" db="EMBL/GenBank/DDBJ databases">
        <title>Deep-cultivation of Planctomycetes and their phenomic and genomic characterization uncovers novel biology.</title>
        <authorList>
            <person name="Wiegand S."/>
            <person name="Jogler M."/>
            <person name="Boedeker C."/>
            <person name="Pinto D."/>
            <person name="Vollmers J."/>
            <person name="Rivas-Marin E."/>
            <person name="Kohn T."/>
            <person name="Peeters S.H."/>
            <person name="Heuer A."/>
            <person name="Rast P."/>
            <person name="Oberbeckmann S."/>
            <person name="Bunk B."/>
            <person name="Jeske O."/>
            <person name="Meyerdierks A."/>
            <person name="Storesund J.E."/>
            <person name="Kallscheuer N."/>
            <person name="Luecker S."/>
            <person name="Lage O.M."/>
            <person name="Pohl T."/>
            <person name="Merkel B.J."/>
            <person name="Hornburger P."/>
            <person name="Mueller R.-W."/>
            <person name="Bruemmer F."/>
            <person name="Labrenz M."/>
            <person name="Spormann A.M."/>
            <person name="Op den Camp H."/>
            <person name="Overmann J."/>
            <person name="Amann R."/>
            <person name="Jetten M.S.M."/>
            <person name="Mascher T."/>
            <person name="Medema M.H."/>
            <person name="Devos D.P."/>
            <person name="Kaster A.-K."/>
            <person name="Ovreas L."/>
            <person name="Rohde M."/>
            <person name="Galperin M.Y."/>
            <person name="Jogler C."/>
        </authorList>
    </citation>
    <scope>NUCLEOTIDE SEQUENCE [LARGE SCALE GENOMIC DNA]</scope>
    <source>
        <strain evidence="6 7">Pr1d</strain>
    </source>
</reference>
<proteinExistence type="inferred from homology"/>
<evidence type="ECO:0000313" key="7">
    <source>
        <dbReference type="Proteomes" id="UP000323917"/>
    </source>
</evidence>
<dbReference type="EMBL" id="CP042913">
    <property type="protein sequence ID" value="QEG35861.1"/>
    <property type="molecule type" value="Genomic_DNA"/>
</dbReference>
<evidence type="ECO:0000313" key="6">
    <source>
        <dbReference type="EMBL" id="QEG35861.1"/>
    </source>
</evidence>
<dbReference type="GO" id="GO:0006508">
    <property type="term" value="P:proteolysis"/>
    <property type="evidence" value="ECO:0007669"/>
    <property type="project" value="UniProtKB-KW"/>
</dbReference>
<name>A0A5B9QP19_9BACT</name>
<dbReference type="GO" id="GO:0004252">
    <property type="term" value="F:serine-type endopeptidase activity"/>
    <property type="evidence" value="ECO:0007669"/>
    <property type="project" value="InterPro"/>
</dbReference>
<keyword evidence="3 6" id="KW-0378">Hydrolase</keyword>
<dbReference type="SUPFAM" id="SSF50494">
    <property type="entry name" value="Trypsin-like serine proteases"/>
    <property type="match status" value="1"/>
</dbReference>
<feature type="signal peptide" evidence="4">
    <location>
        <begin position="1"/>
        <end position="20"/>
    </location>
</feature>
<dbReference type="SUPFAM" id="SSF50156">
    <property type="entry name" value="PDZ domain-like"/>
    <property type="match status" value="2"/>
</dbReference>
<dbReference type="PANTHER" id="PTHR22939">
    <property type="entry name" value="SERINE PROTEASE FAMILY S1C HTRA-RELATED"/>
    <property type="match status" value="1"/>
</dbReference>
<dbReference type="InterPro" id="IPR001478">
    <property type="entry name" value="PDZ"/>
</dbReference>
<dbReference type="AlphaFoldDB" id="A0A5B9QP19"/>
<accession>A0A5B9QP19</accession>
<keyword evidence="2 6" id="KW-0645">Protease</keyword>
<dbReference type="OrthoDB" id="248175at2"/>
<dbReference type="Gene3D" id="2.30.42.10">
    <property type="match status" value="2"/>
</dbReference>
<comment type="similarity">
    <text evidence="1">Belongs to the peptidase S1C family.</text>
</comment>